<evidence type="ECO:0000256" key="6">
    <source>
        <dbReference type="ARBA" id="ARBA00022989"/>
    </source>
</evidence>
<feature type="domain" description="Peroxisome membrane anchor protein Pex14p N-terminal" evidence="17">
    <location>
        <begin position="2"/>
        <end position="45"/>
    </location>
</feature>
<feature type="region of interest" description="Disordered" evidence="15">
    <location>
        <begin position="223"/>
        <end position="290"/>
    </location>
</feature>
<sequence length="381" mass="42152">MREEQVQMAVMFLSHPSVKGSPIESRRSFLERKGLTSEEINEAFHRVPDGTSSVTSTGQGVNLNQGVQLQPQGMVPLSTASTGVASMLALSQRSRYSWSHVLFALAMLGASGAGTVLLLKKFFLPRLKCWIRNIVFEVEDDTERNSKASLCKESTEAAKVAAAAAVNSARASLEILNSRKDTRYFEAFIRHLDIQATELRSMSSALRKLEVAREAALFSYKQREHPSQLGSENGPNSKLLGTSVNDWKDPESSYSSLMKEEVKQNAVSAYDSSAKPSMLPASMEPSGGQHPKSYMEILAMIQRGEKPPGIKDINDSPPNPAQPLPNPRLAPRMKPWEIPQPQNSSSYALPQDSSQLNIENALPWWKRNKLLEQQRLNLTMG</sequence>
<evidence type="ECO:0000259" key="17">
    <source>
        <dbReference type="Pfam" id="PF04695"/>
    </source>
</evidence>
<comment type="subunit">
    <text evidence="13">Interacts with PEX13; forming the PEX13-PEX14 docking complex. Interacts with PEX5 (via WxxxF/Y motifs).</text>
</comment>
<dbReference type="InterPro" id="IPR006785">
    <property type="entry name" value="Pex14_N"/>
</dbReference>
<dbReference type="GO" id="GO:0005102">
    <property type="term" value="F:signaling receptor binding"/>
    <property type="evidence" value="ECO:0007669"/>
    <property type="project" value="TreeGrafter"/>
</dbReference>
<evidence type="ECO:0000313" key="21">
    <source>
        <dbReference type="Proteomes" id="UP001054252"/>
    </source>
</evidence>
<dbReference type="Pfam" id="PF23020">
    <property type="entry name" value="PEX14-like_2nd"/>
    <property type="match status" value="1"/>
</dbReference>
<feature type="compositionally biased region" description="Polar residues" evidence="15">
    <location>
        <begin position="265"/>
        <end position="275"/>
    </location>
</feature>
<feature type="compositionally biased region" description="Polar residues" evidence="15">
    <location>
        <begin position="340"/>
        <end position="352"/>
    </location>
</feature>
<keyword evidence="21" id="KW-1185">Reference proteome</keyword>
<feature type="compositionally biased region" description="Polar residues" evidence="15">
    <location>
        <begin position="228"/>
        <end position="245"/>
    </location>
</feature>
<reference evidence="20 21" key="1">
    <citation type="journal article" date="2021" name="Commun. Biol.">
        <title>The genome of Shorea leprosula (Dipterocarpaceae) highlights the ecological relevance of drought in aseasonal tropical rainforests.</title>
        <authorList>
            <person name="Ng K.K.S."/>
            <person name="Kobayashi M.J."/>
            <person name="Fawcett J.A."/>
            <person name="Hatakeyama M."/>
            <person name="Paape T."/>
            <person name="Ng C.H."/>
            <person name="Ang C.C."/>
            <person name="Tnah L.H."/>
            <person name="Lee C.T."/>
            <person name="Nishiyama T."/>
            <person name="Sese J."/>
            <person name="O'Brien M.J."/>
            <person name="Copetti D."/>
            <person name="Mohd Noor M.I."/>
            <person name="Ong R.C."/>
            <person name="Putra M."/>
            <person name="Sireger I.Z."/>
            <person name="Indrioko S."/>
            <person name="Kosugi Y."/>
            <person name="Izuno A."/>
            <person name="Isagi Y."/>
            <person name="Lee S.L."/>
            <person name="Shimizu K.K."/>
        </authorList>
    </citation>
    <scope>NUCLEOTIDE SEQUENCE [LARGE SCALE GENOMIC DNA]</scope>
    <source>
        <strain evidence="20">214</strain>
    </source>
</reference>
<feature type="transmembrane region" description="Helical" evidence="16">
    <location>
        <begin position="97"/>
        <end position="119"/>
    </location>
</feature>
<keyword evidence="7" id="KW-0811">Translocation</keyword>
<comment type="similarity">
    <text evidence="2 14">Belongs to the peroxin-14 family.</text>
</comment>
<comment type="subcellular location">
    <subcellularLocation>
        <location evidence="1">Peroxisome membrane</location>
        <topology evidence="1">Single-pass membrane protein</topology>
    </subcellularLocation>
</comment>
<dbReference type="GO" id="GO:1990429">
    <property type="term" value="C:peroxisomal importomer complex"/>
    <property type="evidence" value="ECO:0007669"/>
    <property type="project" value="TreeGrafter"/>
</dbReference>
<evidence type="ECO:0000259" key="18">
    <source>
        <dbReference type="Pfam" id="PF17733"/>
    </source>
</evidence>
<gene>
    <name evidence="20" type="ORF">SLEP1_g25374</name>
</gene>
<evidence type="ECO:0000256" key="13">
    <source>
        <dbReference type="ARBA" id="ARBA00064754"/>
    </source>
</evidence>
<evidence type="ECO:0000256" key="2">
    <source>
        <dbReference type="ARBA" id="ARBA00005443"/>
    </source>
</evidence>
<dbReference type="EMBL" id="BPVZ01000041">
    <property type="protein sequence ID" value="GKV14510.1"/>
    <property type="molecule type" value="Genomic_DNA"/>
</dbReference>
<comment type="caution">
    <text evidence="20">The sequence shown here is derived from an EMBL/GenBank/DDBJ whole genome shotgun (WGS) entry which is preliminary data.</text>
</comment>
<evidence type="ECO:0000259" key="19">
    <source>
        <dbReference type="Pfam" id="PF23020"/>
    </source>
</evidence>
<dbReference type="PANTHER" id="PTHR23058">
    <property type="entry name" value="PEROXISOMAL MEMBRANE PROTEIN PEX14"/>
    <property type="match status" value="1"/>
</dbReference>
<evidence type="ECO:0000256" key="11">
    <source>
        <dbReference type="ARBA" id="ARBA00029691"/>
    </source>
</evidence>
<accession>A0AAV5JQX0</accession>
<feature type="compositionally biased region" description="Pro residues" evidence="15">
    <location>
        <begin position="317"/>
        <end position="328"/>
    </location>
</feature>
<dbReference type="AlphaFoldDB" id="A0AAV5JQX0"/>
<feature type="domain" description="Peroxisomal membrane protein PEX14 central plants" evidence="19">
    <location>
        <begin position="94"/>
        <end position="210"/>
    </location>
</feature>
<evidence type="ECO:0000256" key="15">
    <source>
        <dbReference type="SAM" id="MobiDB-lite"/>
    </source>
</evidence>
<evidence type="ECO:0000256" key="3">
    <source>
        <dbReference type="ARBA" id="ARBA00022448"/>
    </source>
</evidence>
<dbReference type="InterPro" id="IPR036388">
    <property type="entry name" value="WH-like_DNA-bd_sf"/>
</dbReference>
<keyword evidence="9 14" id="KW-0576">Peroxisome</keyword>
<keyword evidence="8 14" id="KW-0472">Membrane</keyword>
<dbReference type="Proteomes" id="UP001054252">
    <property type="component" value="Unassembled WGS sequence"/>
</dbReference>
<comment type="function">
    <text evidence="12 14">Component of the PEX13-PEX14 docking complex, a translocon channel that specifically mediates the import of peroxisomal cargo proteins bound to PEX5 receptor. The PEX13-PEX14 docking complex forms a large import pore which can be opened to a diameter of about 9 nm. Mechanistically, PEX5 receptor along with cargo proteins associates with the PEX14 subunit of the PEX13-PEX14 docking complex in the cytosol, leading to the insertion of the receptor into the organelle membrane with the concomitant translocation of the cargo into the peroxisome matrix.</text>
</comment>
<evidence type="ECO:0000256" key="14">
    <source>
        <dbReference type="RuleBase" id="RU367032"/>
    </source>
</evidence>
<dbReference type="Pfam" id="PF04695">
    <property type="entry name" value="Pex14_N"/>
    <property type="match status" value="1"/>
</dbReference>
<dbReference type="PANTHER" id="PTHR23058:SF12">
    <property type="entry name" value="PEROXISOMAL MEMBRANE PROTEIN PEX14"/>
    <property type="match status" value="1"/>
</dbReference>
<dbReference type="InterPro" id="IPR054154">
    <property type="entry name" value="PEX14-like_M_plants"/>
</dbReference>
<evidence type="ECO:0000256" key="7">
    <source>
        <dbReference type="ARBA" id="ARBA00023010"/>
    </source>
</evidence>
<feature type="region of interest" description="Disordered" evidence="15">
    <location>
        <begin position="306"/>
        <end position="352"/>
    </location>
</feature>
<evidence type="ECO:0000256" key="4">
    <source>
        <dbReference type="ARBA" id="ARBA00022692"/>
    </source>
</evidence>
<keyword evidence="5 14" id="KW-0653">Protein transport</keyword>
<evidence type="ECO:0000256" key="12">
    <source>
        <dbReference type="ARBA" id="ARBA00053920"/>
    </source>
</evidence>
<dbReference type="FunFam" id="1.10.10.10:FF:000217">
    <property type="entry name" value="Peroxisomal membrane protein PEX14"/>
    <property type="match status" value="1"/>
</dbReference>
<keyword evidence="6 16" id="KW-1133">Transmembrane helix</keyword>
<dbReference type="GO" id="GO:0016560">
    <property type="term" value="P:protein import into peroxisome matrix, docking"/>
    <property type="evidence" value="ECO:0007669"/>
    <property type="project" value="UniProtKB-UniRule"/>
</dbReference>
<evidence type="ECO:0000256" key="5">
    <source>
        <dbReference type="ARBA" id="ARBA00022927"/>
    </source>
</evidence>
<dbReference type="Gene3D" id="1.10.10.10">
    <property type="entry name" value="Winged helix-like DNA-binding domain superfamily/Winged helix DNA-binding domain"/>
    <property type="match status" value="1"/>
</dbReference>
<dbReference type="GO" id="GO:0005778">
    <property type="term" value="C:peroxisomal membrane"/>
    <property type="evidence" value="ECO:0007669"/>
    <property type="project" value="UniProtKB-SubCell"/>
</dbReference>
<evidence type="ECO:0000313" key="20">
    <source>
        <dbReference type="EMBL" id="GKV14510.1"/>
    </source>
</evidence>
<dbReference type="InterPro" id="IPR040554">
    <property type="entry name" value="KPWE_PEX14_dom"/>
</dbReference>
<dbReference type="InterPro" id="IPR025655">
    <property type="entry name" value="PEX14"/>
</dbReference>
<keyword evidence="4 16" id="KW-0812">Transmembrane</keyword>
<name>A0AAV5JQX0_9ROSI</name>
<dbReference type="Pfam" id="PF17733">
    <property type="entry name" value="KPWE_dom"/>
    <property type="match status" value="1"/>
</dbReference>
<keyword evidence="3 14" id="KW-0813">Transport</keyword>
<evidence type="ECO:0000256" key="1">
    <source>
        <dbReference type="ARBA" id="ARBA00004549"/>
    </source>
</evidence>
<evidence type="ECO:0000256" key="10">
    <source>
        <dbReference type="ARBA" id="ARBA00029502"/>
    </source>
</evidence>
<evidence type="ECO:0000256" key="8">
    <source>
        <dbReference type="ARBA" id="ARBA00023136"/>
    </source>
</evidence>
<organism evidence="20 21">
    <name type="scientific">Rubroshorea leprosula</name>
    <dbReference type="NCBI Taxonomy" id="152421"/>
    <lineage>
        <taxon>Eukaryota</taxon>
        <taxon>Viridiplantae</taxon>
        <taxon>Streptophyta</taxon>
        <taxon>Embryophyta</taxon>
        <taxon>Tracheophyta</taxon>
        <taxon>Spermatophyta</taxon>
        <taxon>Magnoliopsida</taxon>
        <taxon>eudicotyledons</taxon>
        <taxon>Gunneridae</taxon>
        <taxon>Pentapetalae</taxon>
        <taxon>rosids</taxon>
        <taxon>malvids</taxon>
        <taxon>Malvales</taxon>
        <taxon>Dipterocarpaceae</taxon>
        <taxon>Rubroshorea</taxon>
    </lineage>
</organism>
<evidence type="ECO:0000256" key="9">
    <source>
        <dbReference type="ARBA" id="ARBA00023140"/>
    </source>
</evidence>
<protein>
    <recommendedName>
        <fullName evidence="10 14">Peroxisomal membrane protein PEX14</fullName>
    </recommendedName>
    <alternativeName>
        <fullName evidence="11 14">Peroxin-14</fullName>
    </alternativeName>
</protein>
<feature type="domain" description="Peroxisomal membrane protein PEX14-like KPWE" evidence="18">
    <location>
        <begin position="289"/>
        <end position="337"/>
    </location>
</feature>
<evidence type="ECO:0000256" key="16">
    <source>
        <dbReference type="SAM" id="Phobius"/>
    </source>
</evidence>
<proteinExistence type="inferred from homology"/>